<protein>
    <recommendedName>
        <fullName evidence="4">Thioredoxin domain-containing protein</fullName>
    </recommendedName>
</protein>
<keyword evidence="1" id="KW-0812">Transmembrane</keyword>
<name>A0A370DPV2_9GAMM</name>
<evidence type="ECO:0000313" key="2">
    <source>
        <dbReference type="EMBL" id="RDH86972.1"/>
    </source>
</evidence>
<evidence type="ECO:0008006" key="4">
    <source>
        <dbReference type="Google" id="ProtNLM"/>
    </source>
</evidence>
<keyword evidence="1" id="KW-1133">Transmembrane helix</keyword>
<proteinExistence type="predicted"/>
<accession>A0A370DPV2</accession>
<reference evidence="2 3" key="1">
    <citation type="journal article" date="2018" name="ISME J.">
        <title>Endosymbiont genomes yield clues of tubeworm success.</title>
        <authorList>
            <person name="Li Y."/>
            <person name="Liles M.R."/>
            <person name="Halanych K.M."/>
        </authorList>
    </citation>
    <scope>NUCLEOTIDE SEQUENCE [LARGE SCALE GENOMIC DNA]</scope>
    <source>
        <strain evidence="2">A1462</strain>
    </source>
</reference>
<dbReference type="SUPFAM" id="SSF52833">
    <property type="entry name" value="Thioredoxin-like"/>
    <property type="match status" value="1"/>
</dbReference>
<evidence type="ECO:0000256" key="1">
    <source>
        <dbReference type="SAM" id="Phobius"/>
    </source>
</evidence>
<feature type="transmembrane region" description="Helical" evidence="1">
    <location>
        <begin position="12"/>
        <end position="29"/>
    </location>
</feature>
<sequence>MIGRPGPRQRRAVFFLLAISVFAISYYVGNRNKTGDAVPISGVVMRPPTPAPEFQLFDQSNEPFSQERLQGSWNLLVLDPQSGTASPAFHRMVQVYNRLAIESELQRQTLFIYAPRESSDDIKVGAGRLGPNFLALHGTEQNVDETFSRFGVSDITDSFTLYLIDPEARIHALFTDVQDAATIAADLKAIISNQNP</sequence>
<comment type="caution">
    <text evidence="2">The sequence shown here is derived from an EMBL/GenBank/DDBJ whole genome shotgun (WGS) entry which is preliminary data.</text>
</comment>
<evidence type="ECO:0000313" key="3">
    <source>
        <dbReference type="Proteomes" id="UP000254771"/>
    </source>
</evidence>
<organism evidence="2 3">
    <name type="scientific">endosymbiont of Escarpia spicata</name>
    <dbReference type="NCBI Taxonomy" id="2200908"/>
    <lineage>
        <taxon>Bacteria</taxon>
        <taxon>Pseudomonadati</taxon>
        <taxon>Pseudomonadota</taxon>
        <taxon>Gammaproteobacteria</taxon>
        <taxon>sulfur-oxidizing symbionts</taxon>
    </lineage>
</organism>
<keyword evidence="3" id="KW-1185">Reference proteome</keyword>
<dbReference type="Proteomes" id="UP000254771">
    <property type="component" value="Unassembled WGS sequence"/>
</dbReference>
<dbReference type="Gene3D" id="3.40.30.10">
    <property type="entry name" value="Glutaredoxin"/>
    <property type="match status" value="1"/>
</dbReference>
<keyword evidence="1" id="KW-0472">Membrane</keyword>
<gene>
    <name evidence="2" type="ORF">DIZ78_05575</name>
</gene>
<dbReference type="EMBL" id="QFXE01000007">
    <property type="protein sequence ID" value="RDH86972.1"/>
    <property type="molecule type" value="Genomic_DNA"/>
</dbReference>
<dbReference type="InterPro" id="IPR036249">
    <property type="entry name" value="Thioredoxin-like_sf"/>
</dbReference>
<dbReference type="AlphaFoldDB" id="A0A370DPV2"/>